<feature type="non-terminal residue" evidence="2">
    <location>
        <position position="115"/>
    </location>
</feature>
<feature type="non-terminal residue" evidence="2">
    <location>
        <position position="1"/>
    </location>
</feature>
<name>A0A0B6YXP6_9EUPU</name>
<feature type="region of interest" description="Disordered" evidence="1">
    <location>
        <begin position="1"/>
        <end position="64"/>
    </location>
</feature>
<protein>
    <submittedName>
        <fullName evidence="2">Uncharacterized protein</fullName>
    </submittedName>
</protein>
<dbReference type="AlphaFoldDB" id="A0A0B6YXP6"/>
<accession>A0A0B6YXP6</accession>
<reference evidence="2" key="1">
    <citation type="submission" date="2014-12" db="EMBL/GenBank/DDBJ databases">
        <title>Insight into the proteome of Arion vulgaris.</title>
        <authorList>
            <person name="Aradska J."/>
            <person name="Bulat T."/>
            <person name="Smidak R."/>
            <person name="Sarate P."/>
            <person name="Gangsoo J."/>
            <person name="Sialana F."/>
            <person name="Bilban M."/>
            <person name="Lubec G."/>
        </authorList>
    </citation>
    <scope>NUCLEOTIDE SEQUENCE</scope>
    <source>
        <tissue evidence="2">Skin</tissue>
    </source>
</reference>
<gene>
    <name evidence="2" type="primary">ORF40935</name>
</gene>
<sequence length="115" mass="12981">KGNIFPELHNPPPKPSRLPSISYKHRLELASRNNSPEDNQHDQKHFKQEAISHPGEHTDSFHSCQNDYGKRFTNSLFSDPAKERLSTVLPNRDTIFLAAQLGGQLSSSPHSQNVQ</sequence>
<feature type="compositionally biased region" description="Basic and acidic residues" evidence="1">
    <location>
        <begin position="38"/>
        <end position="60"/>
    </location>
</feature>
<evidence type="ECO:0000313" key="2">
    <source>
        <dbReference type="EMBL" id="CEK60978.1"/>
    </source>
</evidence>
<organism evidence="2">
    <name type="scientific">Arion vulgaris</name>
    <dbReference type="NCBI Taxonomy" id="1028688"/>
    <lineage>
        <taxon>Eukaryota</taxon>
        <taxon>Metazoa</taxon>
        <taxon>Spiralia</taxon>
        <taxon>Lophotrochozoa</taxon>
        <taxon>Mollusca</taxon>
        <taxon>Gastropoda</taxon>
        <taxon>Heterobranchia</taxon>
        <taxon>Euthyneura</taxon>
        <taxon>Panpulmonata</taxon>
        <taxon>Eupulmonata</taxon>
        <taxon>Stylommatophora</taxon>
        <taxon>Helicina</taxon>
        <taxon>Arionoidea</taxon>
        <taxon>Arionidae</taxon>
        <taxon>Arion</taxon>
    </lineage>
</organism>
<proteinExistence type="predicted"/>
<evidence type="ECO:0000256" key="1">
    <source>
        <dbReference type="SAM" id="MobiDB-lite"/>
    </source>
</evidence>
<dbReference type="EMBL" id="HACG01014113">
    <property type="protein sequence ID" value="CEK60978.1"/>
    <property type="molecule type" value="Transcribed_RNA"/>
</dbReference>